<dbReference type="AlphaFoldDB" id="A0A6N9HM49"/>
<feature type="transmembrane region" description="Helical" evidence="1">
    <location>
        <begin position="553"/>
        <end position="571"/>
    </location>
</feature>
<comment type="caution">
    <text evidence="2">The sequence shown here is derived from an EMBL/GenBank/DDBJ whole genome shotgun (WGS) entry which is preliminary data.</text>
</comment>
<sequence>MDINLLCSGAAIAGAASAFLYARKKRWPDAALAGLAGVSLAALLAAPTAPGPAGRAVLLDSEDWRAAPAGAMLAPADGMAAALASLPEADSIDVRGHGLHEAQWRDLPVRRVQWQPAQDGLLWLDFPRALPLGRSFALTARRGGNAQAGWRLQLLAENGQVLAESRATAATQALTVQWQPPMPESMVLQARLLDKEGKTVAQGPLPLRVLDAVPLQVQGRFGAPSFDTRALNQLLTDSNAIVDWQTTLGKSLTRSEEARAPLAQPNAMVADAAWLERGGLRSALAQAAQGVPLLVLGGNADDAALWQRELGLRLAALSATTEQEDVRHLALPGATLAFAPGAQLPVAAGGAAWQIVARDKDGKPWLWQRDWQKGRILWLGVRDWHRHAISEPAALGAWWQQVVDLAAVGSAQKMRWLDAEPMPLAGLRSEVCAQGVATGGAVTVGQQALRWQARGDRADAACVAFWPGKAGWVPLASGGERSELYVFGAQDWPMWQAALRHDATARYAGLALQPVARADAGHSAVAAGADGQPGAGVPRPGAGGIAGALGGALPRWLLGLAFAASLLALWWRERR</sequence>
<organism evidence="2 3">
    <name type="scientific">Pseudoduganella guangdongensis</name>
    <dbReference type="NCBI Taxonomy" id="2692179"/>
    <lineage>
        <taxon>Bacteria</taxon>
        <taxon>Pseudomonadati</taxon>
        <taxon>Pseudomonadota</taxon>
        <taxon>Betaproteobacteria</taxon>
        <taxon>Burkholderiales</taxon>
        <taxon>Oxalobacteraceae</taxon>
        <taxon>Telluria group</taxon>
        <taxon>Pseudoduganella</taxon>
    </lineage>
</organism>
<proteinExistence type="predicted"/>
<keyword evidence="1" id="KW-1133">Transmembrane helix</keyword>
<protein>
    <submittedName>
        <fullName evidence="2">Uncharacterized protein</fullName>
    </submittedName>
</protein>
<dbReference type="EMBL" id="WWCJ01000020">
    <property type="protein sequence ID" value="MYN04761.1"/>
    <property type="molecule type" value="Genomic_DNA"/>
</dbReference>
<keyword evidence="1" id="KW-0472">Membrane</keyword>
<reference evidence="2 3" key="1">
    <citation type="submission" date="2019-12" db="EMBL/GenBank/DDBJ databases">
        <title>Novel species isolated from a subtropical stream in China.</title>
        <authorList>
            <person name="Lu H."/>
        </authorList>
    </citation>
    <scope>NUCLEOTIDE SEQUENCE [LARGE SCALE GENOMIC DNA]</scope>
    <source>
        <strain evidence="2 3">DS3</strain>
    </source>
</reference>
<evidence type="ECO:0000313" key="2">
    <source>
        <dbReference type="EMBL" id="MYN04761.1"/>
    </source>
</evidence>
<keyword evidence="1" id="KW-0812">Transmembrane</keyword>
<gene>
    <name evidence="2" type="ORF">GTP41_21950</name>
</gene>
<evidence type="ECO:0000313" key="3">
    <source>
        <dbReference type="Proteomes" id="UP000448575"/>
    </source>
</evidence>
<keyword evidence="3" id="KW-1185">Reference proteome</keyword>
<dbReference type="RefSeq" id="WP_161027720.1">
    <property type="nucleotide sequence ID" value="NZ_WWCJ01000020.1"/>
</dbReference>
<name>A0A6N9HM49_9BURK</name>
<dbReference type="Proteomes" id="UP000448575">
    <property type="component" value="Unassembled WGS sequence"/>
</dbReference>
<accession>A0A6N9HM49</accession>
<evidence type="ECO:0000256" key="1">
    <source>
        <dbReference type="SAM" id="Phobius"/>
    </source>
</evidence>